<gene>
    <name evidence="2" type="ordered locus">gll2982</name>
</gene>
<dbReference type="InterPro" id="IPR029060">
    <property type="entry name" value="PIN-like_dom_sf"/>
</dbReference>
<dbReference type="Pfam" id="PF10130">
    <property type="entry name" value="PIN_2"/>
    <property type="match status" value="1"/>
</dbReference>
<evidence type="ECO:0000259" key="1">
    <source>
        <dbReference type="Pfam" id="PF10130"/>
    </source>
</evidence>
<dbReference type="OrthoDB" id="68993at2"/>
<dbReference type="SUPFAM" id="SSF88723">
    <property type="entry name" value="PIN domain-like"/>
    <property type="match status" value="1"/>
</dbReference>
<dbReference type="EMBL" id="BA000045">
    <property type="protein sequence ID" value="BAC90923.1"/>
    <property type="molecule type" value="Genomic_DNA"/>
</dbReference>
<dbReference type="RefSeq" id="WP_011142976.1">
    <property type="nucleotide sequence ID" value="NC_005125.1"/>
</dbReference>
<evidence type="ECO:0000313" key="2">
    <source>
        <dbReference type="EMBL" id="BAC90923.1"/>
    </source>
</evidence>
<dbReference type="STRING" id="251221.gene:10760486"/>
<dbReference type="HOGENOM" id="CLU_147223_1_0_3"/>
<dbReference type="PhylomeDB" id="Q7NCJ6"/>
<dbReference type="EnsemblBacteria" id="BAC90923">
    <property type="protein sequence ID" value="BAC90923"/>
    <property type="gene ID" value="BAC90923"/>
</dbReference>
<dbReference type="eggNOG" id="COG5378">
    <property type="taxonomic scope" value="Bacteria"/>
</dbReference>
<organism evidence="2 3">
    <name type="scientific">Gloeobacter violaceus (strain ATCC 29082 / PCC 7421)</name>
    <dbReference type="NCBI Taxonomy" id="251221"/>
    <lineage>
        <taxon>Bacteria</taxon>
        <taxon>Bacillati</taxon>
        <taxon>Cyanobacteriota</taxon>
        <taxon>Cyanophyceae</taxon>
        <taxon>Gloeobacterales</taxon>
        <taxon>Gloeobacteraceae</taxon>
        <taxon>Gloeobacter</taxon>
    </lineage>
</organism>
<reference evidence="2 3" key="2">
    <citation type="journal article" date="2003" name="DNA Res.">
        <title>Complete genome structure of Gloeobacter violaceus PCC 7421, a cyanobacterium that lacks thylakoids (supplement).</title>
        <authorList>
            <person name="Nakamura Y."/>
            <person name="Kaneko T."/>
            <person name="Sato S."/>
            <person name="Mimuro M."/>
            <person name="Miyashita H."/>
            <person name="Tsuchiya T."/>
            <person name="Sasamoto S."/>
            <person name="Watanabe A."/>
            <person name="Kawashima K."/>
            <person name="Kishida Y."/>
            <person name="Kiyokawa C."/>
            <person name="Kohara M."/>
            <person name="Matsumoto M."/>
            <person name="Matsuno A."/>
            <person name="Nakazaki N."/>
            <person name="Shimpo S."/>
            <person name="Takeuchi C."/>
            <person name="Yamada M."/>
            <person name="Tabata S."/>
        </authorList>
    </citation>
    <scope>NUCLEOTIDE SEQUENCE [LARGE SCALE GENOMIC DNA]</scope>
    <source>
        <strain evidence="3">ATCC 29082 / PCC 7421</strain>
    </source>
</reference>
<protein>
    <submittedName>
        <fullName evidence="2">Gll2982 protein</fullName>
    </submittedName>
</protein>
<dbReference type="KEGG" id="gvi:gll2982"/>
<accession>Q7NCJ6</accession>
<name>Q7NCJ6_GLOVI</name>
<dbReference type="InterPro" id="IPR002716">
    <property type="entry name" value="PIN_dom"/>
</dbReference>
<sequence>MRVVVDANVLVGRALGTKSRNIFIAPSLELFVAARAWDEALHELPGRVEAIVRQGKLSSERAQSLANGAVELITSKAVVIEEAQYVLLENEARRRVPDDPDDWPTVATALLLEADIWTEDRDFFGCGVAVWTTRTLLIQLGSVL</sequence>
<dbReference type="PATRIC" id="fig|251221.4.peg.3011"/>
<dbReference type="Proteomes" id="UP000000557">
    <property type="component" value="Chromosome"/>
</dbReference>
<dbReference type="InParanoid" id="Q7NCJ6"/>
<proteinExistence type="predicted"/>
<evidence type="ECO:0000313" key="3">
    <source>
        <dbReference type="Proteomes" id="UP000000557"/>
    </source>
</evidence>
<keyword evidence="3" id="KW-1185">Reference proteome</keyword>
<dbReference type="AlphaFoldDB" id="Q7NCJ6"/>
<feature type="domain" description="PIN" evidence="1">
    <location>
        <begin position="4"/>
        <end position="140"/>
    </location>
</feature>
<reference evidence="2 3" key="1">
    <citation type="journal article" date="2003" name="DNA Res.">
        <title>Complete genome structure of Gloeobacter violaceus PCC 7421, a cyanobacterium that lacks thylakoids.</title>
        <authorList>
            <person name="Nakamura Y."/>
            <person name="Kaneko T."/>
            <person name="Sato S."/>
            <person name="Mimuro M."/>
            <person name="Miyashita H."/>
            <person name="Tsuchiya T."/>
            <person name="Sasamoto S."/>
            <person name="Watanabe A."/>
            <person name="Kawashima K."/>
            <person name="Kishida Y."/>
            <person name="Kiyokawa C."/>
            <person name="Kohara M."/>
            <person name="Matsumoto M."/>
            <person name="Matsuno A."/>
            <person name="Nakazaki N."/>
            <person name="Shimpo S."/>
            <person name="Takeuchi C."/>
            <person name="Yamada M."/>
            <person name="Tabata S."/>
        </authorList>
    </citation>
    <scope>NUCLEOTIDE SEQUENCE [LARGE SCALE GENOMIC DNA]</scope>
    <source>
        <strain evidence="3">ATCC 29082 / PCC 7421</strain>
    </source>
</reference>